<dbReference type="InterPro" id="IPR022435">
    <property type="entry name" value="Surface-anchored_actinobac"/>
</dbReference>
<dbReference type="AlphaFoldDB" id="B1VER3"/>
<reference evidence="7 8" key="1">
    <citation type="journal article" date="2008" name="J. Biotechnol.">
        <title>The lifestyle of Corynebacterium urealyticum derived from its complete genome sequence established by pyrosequencing.</title>
        <authorList>
            <person name="Tauch A."/>
            <person name="Trost E."/>
            <person name="Tilker A."/>
            <person name="Ludewig U."/>
            <person name="Schneiker S."/>
            <person name="Goesmann A."/>
            <person name="Arnold W."/>
            <person name="Bekel T."/>
            <person name="Brinkrolf K."/>
            <person name="Brune I."/>
            <person name="Goetker S."/>
            <person name="Kalinowski J."/>
            <person name="Kamp P.-B."/>
            <person name="Lobo F.P."/>
            <person name="Viehoever P."/>
            <person name="Weisshaar B."/>
            <person name="Soriano F."/>
            <person name="Droege M."/>
            <person name="Puehler A."/>
        </authorList>
    </citation>
    <scope>NUCLEOTIDE SEQUENCE [LARGE SCALE GENOMIC DNA]</scope>
    <source>
        <strain evidence="8">ATCC 43042 / DSM 7109</strain>
    </source>
</reference>
<dbReference type="InterPro" id="IPR006129">
    <property type="entry name" value="AdhesinB"/>
</dbReference>
<keyword evidence="6" id="KW-1133">Transmembrane helix</keyword>
<gene>
    <name evidence="7" type="ordered locus">cu0292</name>
</gene>
<dbReference type="Pfam" id="PF01297">
    <property type="entry name" value="ZnuA"/>
    <property type="match status" value="2"/>
</dbReference>
<organism evidence="7 8">
    <name type="scientific">Corynebacterium urealyticum (strain ATCC 43042 / DSM 7109)</name>
    <dbReference type="NCBI Taxonomy" id="504474"/>
    <lineage>
        <taxon>Bacteria</taxon>
        <taxon>Bacillati</taxon>
        <taxon>Actinomycetota</taxon>
        <taxon>Actinomycetes</taxon>
        <taxon>Mycobacteriales</taxon>
        <taxon>Corynebacteriaceae</taxon>
        <taxon>Corynebacterium</taxon>
    </lineage>
</organism>
<dbReference type="GO" id="GO:0030313">
    <property type="term" value="C:cell envelope"/>
    <property type="evidence" value="ECO:0007669"/>
    <property type="project" value="UniProtKB-SubCell"/>
</dbReference>
<dbReference type="GeneID" id="60605096"/>
<name>B1VER3_CORU7</name>
<dbReference type="GO" id="GO:0046872">
    <property type="term" value="F:metal ion binding"/>
    <property type="evidence" value="ECO:0007669"/>
    <property type="project" value="UniProtKB-KW"/>
</dbReference>
<evidence type="ECO:0000256" key="3">
    <source>
        <dbReference type="ARBA" id="ARBA00022729"/>
    </source>
</evidence>
<proteinExistence type="inferred from homology"/>
<evidence type="ECO:0000256" key="6">
    <source>
        <dbReference type="SAM" id="Phobius"/>
    </source>
</evidence>
<dbReference type="GO" id="GO:0007155">
    <property type="term" value="P:cell adhesion"/>
    <property type="evidence" value="ECO:0007669"/>
    <property type="project" value="InterPro"/>
</dbReference>
<dbReference type="InterPro" id="IPR022434">
    <property type="entry name" value="ABC_LPXTG_lipo_actinobac"/>
</dbReference>
<dbReference type="NCBIfam" id="NF038134">
    <property type="entry name" value="choice_anch_M"/>
    <property type="match status" value="2"/>
</dbReference>
<dbReference type="NCBIfam" id="TIGR03772">
    <property type="entry name" value="anch_rpt_subst"/>
    <property type="match status" value="1"/>
</dbReference>
<keyword evidence="6" id="KW-0472">Membrane</keyword>
<accession>B1VER3</accession>
<dbReference type="EMBL" id="AM942444">
    <property type="protein sequence ID" value="CAQ04252.1"/>
    <property type="molecule type" value="Genomic_DNA"/>
</dbReference>
<evidence type="ECO:0000256" key="2">
    <source>
        <dbReference type="ARBA" id="ARBA00022448"/>
    </source>
</evidence>
<dbReference type="RefSeq" id="WP_012359553.1">
    <property type="nucleotide sequence ID" value="NC_010545.1"/>
</dbReference>
<dbReference type="InterPro" id="IPR050492">
    <property type="entry name" value="Bact_metal-bind_prot9"/>
</dbReference>
<evidence type="ECO:0000256" key="5">
    <source>
        <dbReference type="SAM" id="MobiDB-lite"/>
    </source>
</evidence>
<feature type="region of interest" description="Disordered" evidence="5">
    <location>
        <begin position="54"/>
        <end position="78"/>
    </location>
</feature>
<keyword evidence="3" id="KW-0732">Signal</keyword>
<dbReference type="eggNOG" id="COG0803">
    <property type="taxonomic scope" value="Bacteria"/>
</dbReference>
<dbReference type="PRINTS" id="PR00691">
    <property type="entry name" value="ADHESINB"/>
</dbReference>
<evidence type="ECO:0000313" key="8">
    <source>
        <dbReference type="Proteomes" id="UP000001727"/>
    </source>
</evidence>
<dbReference type="PANTHER" id="PTHR42953">
    <property type="entry name" value="HIGH-AFFINITY ZINC UPTAKE SYSTEM PROTEIN ZNUA-RELATED"/>
    <property type="match status" value="1"/>
</dbReference>
<dbReference type="InterPro" id="IPR006128">
    <property type="entry name" value="Lipoprotein_PsaA-like"/>
</dbReference>
<dbReference type="PRINTS" id="PR00690">
    <property type="entry name" value="ADHESNFAMILY"/>
</dbReference>
<comment type="similarity">
    <text evidence="1 4">Belongs to the bacterial solute-binding protein 9 family.</text>
</comment>
<dbReference type="NCBIfam" id="TIGR03769">
    <property type="entry name" value="P_ac_wall_RPT"/>
    <property type="match status" value="2"/>
</dbReference>
<evidence type="ECO:0000313" key="7">
    <source>
        <dbReference type="EMBL" id="CAQ04252.1"/>
    </source>
</evidence>
<dbReference type="Proteomes" id="UP000001727">
    <property type="component" value="Chromosome"/>
</dbReference>
<dbReference type="HOGENOM" id="CLU_016838_6_1_11"/>
<dbReference type="InterPro" id="IPR006127">
    <property type="entry name" value="ZnuA-like"/>
</dbReference>
<keyword evidence="8" id="KW-1185">Reference proteome</keyword>
<feature type="transmembrane region" description="Helical" evidence="6">
    <location>
        <begin position="823"/>
        <end position="842"/>
    </location>
</feature>
<dbReference type="Gene3D" id="3.40.50.1980">
    <property type="entry name" value="Nitrogenase molybdenum iron protein domain"/>
    <property type="match status" value="2"/>
</dbReference>
<dbReference type="KEGG" id="cur:cu0292"/>
<keyword evidence="6" id="KW-0812">Transmembrane</keyword>
<protein>
    <submittedName>
        <fullName evidence="7">Putative secreted protein</fullName>
    </submittedName>
</protein>
<sequence length="853" mass="90539">MAQPADHRTAHKARAQQVTGAVVVAGVVALGASSCSSSEQVMPPTAAHFTQASHADGGHLKHPNTNEGHANTAGTRSGMQQDAGLNVVTTTPILGDIVSNVLGYEGRVTSLIPAGADPHTFEPTLRAVRNVANADAIFTNGLLLEPQAITEMVNNSSPETTPVVPVGEEFVANKGLARRLVENQALDSVWLGLRTRNVENVKDPVRFHVTDVEGPGRAAAFITGTFGTPEIFFSSHDGLDDKDAAELPAGAHTHMSWAFSEPGVYKIHLRAGAGAQRVEDVLTVAVGVPATSPELAGSTIVDRGHQDVTLDGAANALRITGDAGNLPLDEAVIEVPTRVLNNVPANRDYRFLGKPDEETYLLPQAVLGKHIHGELDPHIWHDAGLMKNVVEGIRDQLIQIDPAHQQAYTDNARAYLAELTDLDQDVRGAIATIPASQRKLVTAHDSFGYLSQAYGLDSAGFITPNPNVEPSTRQLVRLSRTLENHKVPAVFVEPSLAGTAPDLIRIAEGLDIDVCTLNGDTLAPAEKRYVGTMRANAQQLTDCLGGGGAEDNGDNQVASPQIEMTANTFGDEESALKQTVTDDEDVAAPGTASTAERGHYDLGIQWTPEGELGMKLRDDSAAKPIWRDTEDVVFDVSDASQLTLPADSGDAYSFTGAKAGDKVWVLPQTESPDAPWLGWNTQSPQLNEQFKDGMNLRLLGHQGPGDLSLFLQNGTFEEPQVLWSTAGEDAGKRGGKNEIYVDMNTHVHANWVFTEPGVHKVAVAATGIDVDGKEHSTVHVLKFAVGTNPDEAHAASWDGELPSVEGMGETEADQDGDSSTAPLIIAAAVAVVVVVAGGFGIARSRKSKKEAGW</sequence>
<dbReference type="PANTHER" id="PTHR42953:SF3">
    <property type="entry name" value="HIGH-AFFINITY ZINC UPTAKE SYSTEM PROTEIN ZNUA"/>
    <property type="match status" value="1"/>
</dbReference>
<evidence type="ECO:0000256" key="1">
    <source>
        <dbReference type="ARBA" id="ARBA00011028"/>
    </source>
</evidence>
<keyword evidence="2 4" id="KW-0813">Transport</keyword>
<feature type="compositionally biased region" description="Polar residues" evidence="5">
    <location>
        <begin position="63"/>
        <end position="78"/>
    </location>
</feature>
<dbReference type="GO" id="GO:0030001">
    <property type="term" value="P:metal ion transport"/>
    <property type="evidence" value="ECO:0007669"/>
    <property type="project" value="InterPro"/>
</dbReference>
<dbReference type="STRING" id="504474.cu0292"/>
<evidence type="ECO:0000256" key="4">
    <source>
        <dbReference type="RuleBase" id="RU003512"/>
    </source>
</evidence>
<dbReference type="SUPFAM" id="SSF53807">
    <property type="entry name" value="Helical backbone' metal receptor"/>
    <property type="match status" value="1"/>
</dbReference>